<dbReference type="EMBL" id="CT868016">
    <property type="protein sequence ID" value="CAK61844.1"/>
    <property type="molecule type" value="Genomic_DNA"/>
</dbReference>
<dbReference type="OMA" id="PPIRIND"/>
<keyword evidence="3" id="KW-1185">Reference proteome</keyword>
<dbReference type="InParanoid" id="A0BTH7"/>
<accession>A0BTH7</accession>
<protein>
    <recommendedName>
        <fullName evidence="4">GOLD domain-containing protein</fullName>
    </recommendedName>
</protein>
<dbReference type="GeneID" id="5015026"/>
<dbReference type="HOGENOM" id="CLU_629241_0_0_1"/>
<gene>
    <name evidence="2" type="ORF">GSPATT00032076001</name>
</gene>
<dbReference type="RefSeq" id="XP_001429242.1">
    <property type="nucleotide sequence ID" value="XM_001429205.2"/>
</dbReference>
<evidence type="ECO:0000313" key="3">
    <source>
        <dbReference type="Proteomes" id="UP000000600"/>
    </source>
</evidence>
<reference evidence="2 3" key="1">
    <citation type="journal article" date="2006" name="Nature">
        <title>Global trends of whole-genome duplications revealed by the ciliate Paramecium tetraurelia.</title>
        <authorList>
            <consortium name="Genoscope"/>
            <person name="Aury J.-M."/>
            <person name="Jaillon O."/>
            <person name="Duret L."/>
            <person name="Noel B."/>
            <person name="Jubin C."/>
            <person name="Porcel B.M."/>
            <person name="Segurens B."/>
            <person name="Daubin V."/>
            <person name="Anthouard V."/>
            <person name="Aiach N."/>
            <person name="Arnaiz O."/>
            <person name="Billaut A."/>
            <person name="Beisson J."/>
            <person name="Blanc I."/>
            <person name="Bouhouche K."/>
            <person name="Camara F."/>
            <person name="Duharcourt S."/>
            <person name="Guigo R."/>
            <person name="Gogendeau D."/>
            <person name="Katinka M."/>
            <person name="Keller A.-M."/>
            <person name="Kissmehl R."/>
            <person name="Klotz C."/>
            <person name="Koll F."/>
            <person name="Le Moue A."/>
            <person name="Lepere C."/>
            <person name="Malinsky S."/>
            <person name="Nowacki M."/>
            <person name="Nowak J.K."/>
            <person name="Plattner H."/>
            <person name="Poulain J."/>
            <person name="Ruiz F."/>
            <person name="Serrano V."/>
            <person name="Zagulski M."/>
            <person name="Dessen P."/>
            <person name="Betermier M."/>
            <person name="Weissenbach J."/>
            <person name="Scarpelli C."/>
            <person name="Schachter V."/>
            <person name="Sperling L."/>
            <person name="Meyer E."/>
            <person name="Cohen J."/>
            <person name="Wincker P."/>
        </authorList>
    </citation>
    <scope>NUCLEOTIDE SEQUENCE [LARGE SCALE GENOMIC DNA]</scope>
    <source>
        <strain evidence="2 3">Stock d4-2</strain>
    </source>
</reference>
<evidence type="ECO:0000256" key="1">
    <source>
        <dbReference type="SAM" id="Coils"/>
    </source>
</evidence>
<dbReference type="Proteomes" id="UP000000600">
    <property type="component" value="Unassembled WGS sequence"/>
</dbReference>
<proteinExistence type="predicted"/>
<organism evidence="2 3">
    <name type="scientific">Paramecium tetraurelia</name>
    <dbReference type="NCBI Taxonomy" id="5888"/>
    <lineage>
        <taxon>Eukaryota</taxon>
        <taxon>Sar</taxon>
        <taxon>Alveolata</taxon>
        <taxon>Ciliophora</taxon>
        <taxon>Intramacronucleata</taxon>
        <taxon>Oligohymenophorea</taxon>
        <taxon>Peniculida</taxon>
        <taxon>Parameciidae</taxon>
        <taxon>Paramecium</taxon>
    </lineage>
</organism>
<dbReference type="OrthoDB" id="313075at2759"/>
<keyword evidence="1" id="KW-0175">Coiled coil</keyword>
<evidence type="ECO:0000313" key="2">
    <source>
        <dbReference type="EMBL" id="CAK61844.1"/>
    </source>
</evidence>
<sequence>MNQNNRHHFQDRDIEVKWRIEQKIISQQNTDLPQQQVPYEISLENNPDMEIQPGFVGGRVNFTNGQSFVAQIQEQTNLCYIFDQQSNNWVTLQQKIDEYQQKQQQPQQLIPIQNQGNSEQGLVVEVVNYENFNEYEGFISEKDFENQTESLADLDDLNKEIADNIKNIFNNSSPVQLKLKNQDSSLDVKLLLAKGKKTIEYNIKISLNLKEQNPEEQEKRRKEKEVKKQNEKFEKIEKNLEKLQSDTAGQNQIVNQIKQDLNSLKFDVAKQIQQVEQKLNIQCQQLIQKQQNPYKKISLNQLQLAQQQDGNIYTTKLFNGQYELELSIIDDEADFEVGILADGDLQNIEKKKGSYYISLPEGTFKRGTTEYGKLLTYKLQIDDILGVRVDINKHLLQVIINDYQLPPIRINDAIEDFSFFIRSQNECSEFSGDTQV</sequence>
<dbReference type="AlphaFoldDB" id="A0BTH7"/>
<dbReference type="KEGG" id="ptm:GSPATT00032076001"/>
<feature type="coiled-coil region" evidence="1">
    <location>
        <begin position="219"/>
        <end position="292"/>
    </location>
</feature>
<evidence type="ECO:0008006" key="4">
    <source>
        <dbReference type="Google" id="ProtNLM"/>
    </source>
</evidence>
<name>A0BTH7_PARTE</name>